<evidence type="ECO:0000313" key="3">
    <source>
        <dbReference type="Proteomes" id="UP000700732"/>
    </source>
</evidence>
<accession>A0ABR6W119</accession>
<comment type="caution">
    <text evidence="2">The sequence shown here is derived from an EMBL/GenBank/DDBJ whole genome shotgun (WGS) entry which is preliminary data.</text>
</comment>
<dbReference type="RefSeq" id="WP_186736069.1">
    <property type="nucleotide sequence ID" value="NZ_VFIA01000003.1"/>
</dbReference>
<feature type="domain" description="Gamma-glutamylcyclotransferase AIG2-like" evidence="1">
    <location>
        <begin position="9"/>
        <end position="132"/>
    </location>
</feature>
<dbReference type="InterPro" id="IPR013024">
    <property type="entry name" value="GGCT-like"/>
</dbReference>
<sequence>MDQGPDYLLVYGTLRASFTNEAARFLHQRSRYIGEVSFPGSLFNLGTYPGAIYQPDSPNRVVGTVYAIGHHKSVVLAFLDEYEGIGPGYALPHEYIRVIVPVDFQSTRIDCWVYLYNHSTEDKRVIIGGDYTAYTTIR</sequence>
<name>A0ABR6W119_9BACT</name>
<keyword evidence="3" id="KW-1185">Reference proteome</keyword>
<protein>
    <recommendedName>
        <fullName evidence="1">Gamma-glutamylcyclotransferase AIG2-like domain-containing protein</fullName>
    </recommendedName>
</protein>
<dbReference type="SUPFAM" id="SSF110857">
    <property type="entry name" value="Gamma-glutamyl cyclotransferase-like"/>
    <property type="match status" value="1"/>
</dbReference>
<dbReference type="CDD" id="cd06661">
    <property type="entry name" value="GGCT_like"/>
    <property type="match status" value="1"/>
</dbReference>
<organism evidence="2 3">
    <name type="scientific">Spirosoma utsteinense</name>
    <dbReference type="NCBI Taxonomy" id="2585773"/>
    <lineage>
        <taxon>Bacteria</taxon>
        <taxon>Pseudomonadati</taxon>
        <taxon>Bacteroidota</taxon>
        <taxon>Cytophagia</taxon>
        <taxon>Cytophagales</taxon>
        <taxon>Cytophagaceae</taxon>
        <taxon>Spirosoma</taxon>
    </lineage>
</organism>
<evidence type="ECO:0000313" key="2">
    <source>
        <dbReference type="EMBL" id="MBC3790233.1"/>
    </source>
</evidence>
<dbReference type="InterPro" id="IPR036568">
    <property type="entry name" value="GGCT-like_sf"/>
</dbReference>
<dbReference type="EMBL" id="VFIA01000003">
    <property type="protein sequence ID" value="MBC3790233.1"/>
    <property type="molecule type" value="Genomic_DNA"/>
</dbReference>
<dbReference type="Proteomes" id="UP000700732">
    <property type="component" value="Unassembled WGS sequence"/>
</dbReference>
<proteinExistence type="predicted"/>
<reference evidence="2 3" key="1">
    <citation type="submission" date="2019-06" db="EMBL/GenBank/DDBJ databases">
        <title>Spirosoma utsteinense sp. nov. isolated from Antarctic ice-free soils.</title>
        <authorList>
            <person name="Tahon G."/>
        </authorList>
    </citation>
    <scope>NUCLEOTIDE SEQUENCE [LARGE SCALE GENOMIC DNA]</scope>
    <source>
        <strain evidence="2 3">LMG 31447</strain>
    </source>
</reference>
<dbReference type="Gene3D" id="3.10.490.10">
    <property type="entry name" value="Gamma-glutamyl cyclotransferase-like"/>
    <property type="match status" value="1"/>
</dbReference>
<dbReference type="InterPro" id="IPR009288">
    <property type="entry name" value="AIG2-like_dom"/>
</dbReference>
<gene>
    <name evidence="2" type="ORF">FH603_718</name>
</gene>
<dbReference type="Pfam" id="PF06094">
    <property type="entry name" value="GGACT"/>
    <property type="match status" value="1"/>
</dbReference>
<evidence type="ECO:0000259" key="1">
    <source>
        <dbReference type="Pfam" id="PF06094"/>
    </source>
</evidence>